<evidence type="ECO:0000259" key="1">
    <source>
        <dbReference type="Pfam" id="PF01425"/>
    </source>
</evidence>
<dbReference type="RefSeq" id="XP_033570938.1">
    <property type="nucleotide sequence ID" value="XM_033726085.1"/>
</dbReference>
<dbReference type="GeneID" id="54466978"/>
<dbReference type="Pfam" id="PF01425">
    <property type="entry name" value="Amidase"/>
    <property type="match status" value="1"/>
</dbReference>
<dbReference type="PANTHER" id="PTHR42678">
    <property type="entry name" value="AMIDASE"/>
    <property type="match status" value="1"/>
</dbReference>
<reference evidence="4" key="2">
    <citation type="submission" date="2020-04" db="EMBL/GenBank/DDBJ databases">
        <authorList>
            <consortium name="NCBI Genome Project"/>
        </authorList>
    </citation>
    <scope>NUCLEOTIDE SEQUENCE</scope>
    <source>
        <strain evidence="4">CBS 304.34</strain>
    </source>
</reference>
<evidence type="ECO:0000313" key="4">
    <source>
        <dbReference type="RefSeq" id="XP_033570938.1"/>
    </source>
</evidence>
<dbReference type="Proteomes" id="UP000504636">
    <property type="component" value="Unplaced"/>
</dbReference>
<organism evidence="2">
    <name type="scientific">Mytilinidion resinicola</name>
    <dbReference type="NCBI Taxonomy" id="574789"/>
    <lineage>
        <taxon>Eukaryota</taxon>
        <taxon>Fungi</taxon>
        <taxon>Dikarya</taxon>
        <taxon>Ascomycota</taxon>
        <taxon>Pezizomycotina</taxon>
        <taxon>Dothideomycetes</taxon>
        <taxon>Pleosporomycetidae</taxon>
        <taxon>Mytilinidiales</taxon>
        <taxon>Mytilinidiaceae</taxon>
        <taxon>Mytilinidion</taxon>
    </lineage>
</organism>
<proteinExistence type="predicted"/>
<dbReference type="InterPro" id="IPR023631">
    <property type="entry name" value="Amidase_dom"/>
</dbReference>
<protein>
    <recommendedName>
        <fullName evidence="1">Amidase domain-containing protein</fullName>
    </recommendedName>
</protein>
<dbReference type="EMBL" id="MU003715">
    <property type="protein sequence ID" value="KAF2803974.1"/>
    <property type="molecule type" value="Genomic_DNA"/>
</dbReference>
<evidence type="ECO:0000313" key="2">
    <source>
        <dbReference type="EMBL" id="KAF2803974.1"/>
    </source>
</evidence>
<gene>
    <name evidence="2 4" type="ORF">BDZ99DRAFT_526016</name>
</gene>
<dbReference type="SUPFAM" id="SSF75304">
    <property type="entry name" value="Amidase signature (AS) enzymes"/>
    <property type="match status" value="1"/>
</dbReference>
<feature type="domain" description="Amidase" evidence="1">
    <location>
        <begin position="28"/>
        <end position="110"/>
    </location>
</feature>
<accession>A0A6A6Y7M0</accession>
<name>A0A6A6Y7M0_9PEZI</name>
<dbReference type="AlphaFoldDB" id="A0A6A6Y7M0"/>
<evidence type="ECO:0000313" key="3">
    <source>
        <dbReference type="Proteomes" id="UP000504636"/>
    </source>
</evidence>
<sequence>MQASIRAIKKVLAPSIEPELPSHSILAFYGEKRVAKQLDDERANRRARSPFHGIPIILEDNIMTDMSLGMDTTVGSYAFVGAILKKNTTIVDRLQKKGMIILGKSNMTEFCGLKTPLMPPGW</sequence>
<reference evidence="2 4" key="1">
    <citation type="journal article" date="2020" name="Stud. Mycol.">
        <title>101 Dothideomycetes genomes: a test case for predicting lifestyles and emergence of pathogens.</title>
        <authorList>
            <person name="Haridas S."/>
            <person name="Albert R."/>
            <person name="Binder M."/>
            <person name="Bloem J."/>
            <person name="Labutti K."/>
            <person name="Salamov A."/>
            <person name="Andreopoulos B."/>
            <person name="Baker S."/>
            <person name="Barry K."/>
            <person name="Bills G."/>
            <person name="Bluhm B."/>
            <person name="Cannon C."/>
            <person name="Castanera R."/>
            <person name="Culley D."/>
            <person name="Daum C."/>
            <person name="Ezra D."/>
            <person name="Gonzalez J."/>
            <person name="Henrissat B."/>
            <person name="Kuo A."/>
            <person name="Liang C."/>
            <person name="Lipzen A."/>
            <person name="Lutzoni F."/>
            <person name="Magnuson J."/>
            <person name="Mondo S."/>
            <person name="Nolan M."/>
            <person name="Ohm R."/>
            <person name="Pangilinan J."/>
            <person name="Park H.-J."/>
            <person name="Ramirez L."/>
            <person name="Alfaro M."/>
            <person name="Sun H."/>
            <person name="Tritt A."/>
            <person name="Yoshinaga Y."/>
            <person name="Zwiers L.-H."/>
            <person name="Turgeon B."/>
            <person name="Goodwin S."/>
            <person name="Spatafora J."/>
            <person name="Crous P."/>
            <person name="Grigoriev I."/>
        </authorList>
    </citation>
    <scope>NUCLEOTIDE SEQUENCE</scope>
    <source>
        <strain evidence="2 4">CBS 304.34</strain>
    </source>
</reference>
<dbReference type="InterPro" id="IPR036928">
    <property type="entry name" value="AS_sf"/>
</dbReference>
<dbReference type="OrthoDB" id="566138at2759"/>
<reference evidence="4" key="3">
    <citation type="submission" date="2025-04" db="UniProtKB">
        <authorList>
            <consortium name="RefSeq"/>
        </authorList>
    </citation>
    <scope>IDENTIFICATION</scope>
    <source>
        <strain evidence="4">CBS 304.34</strain>
    </source>
</reference>
<keyword evidence="3" id="KW-1185">Reference proteome</keyword>
<dbReference type="Gene3D" id="3.90.1300.10">
    <property type="entry name" value="Amidase signature (AS) domain"/>
    <property type="match status" value="1"/>
</dbReference>
<dbReference type="PANTHER" id="PTHR42678:SF34">
    <property type="entry name" value="OS04G0183300 PROTEIN"/>
    <property type="match status" value="1"/>
</dbReference>